<feature type="non-terminal residue" evidence="1">
    <location>
        <position position="72"/>
    </location>
</feature>
<evidence type="ECO:0000313" key="1">
    <source>
        <dbReference type="EMBL" id="CEK92491.1"/>
    </source>
</evidence>
<name>A0A0B7BJM5_9EUPU</name>
<dbReference type="AlphaFoldDB" id="A0A0B7BJM5"/>
<feature type="non-terminal residue" evidence="1">
    <location>
        <position position="1"/>
    </location>
</feature>
<sequence>FCCIFINVHDSQCKTGHRKSIQVSNDIKYLFQQACIYHRTIQLTKNSVMLRVQDKSSPINGANLSYVYENEK</sequence>
<dbReference type="EMBL" id="HACG01045626">
    <property type="protein sequence ID" value="CEK92491.1"/>
    <property type="molecule type" value="Transcribed_RNA"/>
</dbReference>
<proteinExistence type="predicted"/>
<gene>
    <name evidence="1" type="primary">ORF188592</name>
</gene>
<reference evidence="1" key="1">
    <citation type="submission" date="2014-12" db="EMBL/GenBank/DDBJ databases">
        <title>Insight into the proteome of Arion vulgaris.</title>
        <authorList>
            <person name="Aradska J."/>
            <person name="Bulat T."/>
            <person name="Smidak R."/>
            <person name="Sarate P."/>
            <person name="Gangsoo J."/>
            <person name="Sialana F."/>
            <person name="Bilban M."/>
            <person name="Lubec G."/>
        </authorList>
    </citation>
    <scope>NUCLEOTIDE SEQUENCE</scope>
    <source>
        <tissue evidence="1">Skin</tissue>
    </source>
</reference>
<accession>A0A0B7BJM5</accession>
<protein>
    <submittedName>
        <fullName evidence="1">Uncharacterized protein</fullName>
    </submittedName>
</protein>
<organism evidence="1">
    <name type="scientific">Arion vulgaris</name>
    <dbReference type="NCBI Taxonomy" id="1028688"/>
    <lineage>
        <taxon>Eukaryota</taxon>
        <taxon>Metazoa</taxon>
        <taxon>Spiralia</taxon>
        <taxon>Lophotrochozoa</taxon>
        <taxon>Mollusca</taxon>
        <taxon>Gastropoda</taxon>
        <taxon>Heterobranchia</taxon>
        <taxon>Euthyneura</taxon>
        <taxon>Panpulmonata</taxon>
        <taxon>Eupulmonata</taxon>
        <taxon>Stylommatophora</taxon>
        <taxon>Helicina</taxon>
        <taxon>Arionoidea</taxon>
        <taxon>Arionidae</taxon>
        <taxon>Arion</taxon>
    </lineage>
</organism>